<evidence type="ECO:0000256" key="6">
    <source>
        <dbReference type="ARBA" id="ARBA00022737"/>
    </source>
</evidence>
<evidence type="ECO:0000256" key="13">
    <source>
        <dbReference type="ARBA" id="ARBA00023180"/>
    </source>
</evidence>
<evidence type="ECO:0000256" key="1">
    <source>
        <dbReference type="ARBA" id="ARBA00004167"/>
    </source>
</evidence>
<organism evidence="17 18">
    <name type="scientific">Zingiber officinale</name>
    <name type="common">Ginger</name>
    <name type="synonym">Amomum zingiber</name>
    <dbReference type="NCBI Taxonomy" id="94328"/>
    <lineage>
        <taxon>Eukaryota</taxon>
        <taxon>Viridiplantae</taxon>
        <taxon>Streptophyta</taxon>
        <taxon>Embryophyta</taxon>
        <taxon>Tracheophyta</taxon>
        <taxon>Spermatophyta</taxon>
        <taxon>Magnoliopsida</taxon>
        <taxon>Liliopsida</taxon>
        <taxon>Zingiberales</taxon>
        <taxon>Zingiberaceae</taxon>
        <taxon>Zingiber</taxon>
    </lineage>
</organism>
<dbReference type="InterPro" id="IPR038408">
    <property type="entry name" value="GNK2_sf"/>
</dbReference>
<accession>A0A8J5EEW1</accession>
<dbReference type="InterPro" id="IPR002902">
    <property type="entry name" value="GNK2"/>
</dbReference>
<keyword evidence="9" id="KW-0067">ATP-binding</keyword>
<keyword evidence="6" id="KW-0677">Repeat</keyword>
<dbReference type="GO" id="GO:0005524">
    <property type="term" value="F:ATP binding"/>
    <property type="evidence" value="ECO:0007669"/>
    <property type="project" value="UniProtKB-KW"/>
</dbReference>
<dbReference type="PANTHER" id="PTHR47973">
    <property type="entry name" value="CYSTEINE-RICH RECEPTOR-LIKE PROTEIN KINASE 3"/>
    <property type="match status" value="1"/>
</dbReference>
<dbReference type="Pfam" id="PF01657">
    <property type="entry name" value="Stress-antifung"/>
    <property type="match status" value="2"/>
</dbReference>
<sequence>MGCANFPGYIAKLNMLYLLLNAVIGFRSVIENSTFSSRGTESGLAFCLIYPKSSHPVPSPRTMAYFASALAFLALLPWSRITAADPQTNLILNACSLINVTNTTAFAATINRTFAHLHSTISSAAPSSSDSHFATAQNSDPQFYALFQCRGYLSTADCLTCFSAADVHIRRYCGPANGARIIYDGCFLRYESAPFFDQDTRLEYINSCGYGNSMNRFHVAVRQLLEDLNAATPKTPTFFAAAEREGVFAVAQCVETVSEEACEQCLETAFYNVGLCLPSSDGRALDVGCFMRYSNVSFFPANRTVDLSPYLTNSARNVTMEHGRAKSSKKGALIGAVAGGVGGLLLLLGAISLLWIRRSRDQRNPSEGDTLGESTLQGSLNFHYKDLDNATNNFSEKNKVGKGGFGDVYKVKSSTVKDVAFLMNHNFQVKFLGEGQFKNGRTVAVKRLTITQTSRARADFQNEVKLIRNIHHRNLVNLLGYSSKCDNFLLVYEYMANGSLDKFIFGNKRGFLNWRQRFDIIVGVARGLAYLHQEFLVRIIHRDIKCSNILLDNNFQPRVADFGLARLLPEDKSHVNTIFAGTFGYTAPEYAIHGQLSEKVDTYSYGIVVLEIISGRKCNDIKLQPVTQYLLEWAWKLYERDLLLEMVDETLDPSDYTPEEVKRIIKIALLCTQSTVAARPTMSEIVVLLVNQTDDALHPTRPTFIEASNRVYGEASSSPAGSTSTPVAASHATFSTFQFSAR</sequence>
<dbReference type="CDD" id="cd23509">
    <property type="entry name" value="Gnk2-like"/>
    <property type="match status" value="2"/>
</dbReference>
<dbReference type="FunFam" id="1.10.510.10:FF:000336">
    <property type="entry name" value="Cysteine-rich receptor-like protein kinase 2"/>
    <property type="match status" value="1"/>
</dbReference>
<evidence type="ECO:0000256" key="9">
    <source>
        <dbReference type="ARBA" id="ARBA00022840"/>
    </source>
</evidence>
<dbReference type="FunFam" id="3.30.430.20:FF:000015">
    <property type="entry name" value="Cysteine-rich receptor-like protein kinase 3"/>
    <property type="match status" value="1"/>
</dbReference>
<dbReference type="InterPro" id="IPR011009">
    <property type="entry name" value="Kinase-like_dom_sf"/>
</dbReference>
<dbReference type="Gene3D" id="3.30.200.20">
    <property type="entry name" value="Phosphorylase Kinase, domain 1"/>
    <property type="match status" value="1"/>
</dbReference>
<dbReference type="Gene3D" id="3.30.430.20">
    <property type="entry name" value="Gnk2 domain, C-X8-C-X2-C motif"/>
    <property type="match status" value="2"/>
</dbReference>
<dbReference type="InterPro" id="IPR008271">
    <property type="entry name" value="Ser/Thr_kinase_AS"/>
</dbReference>
<dbReference type="SMART" id="SM00220">
    <property type="entry name" value="S_TKc"/>
    <property type="match status" value="1"/>
</dbReference>
<feature type="transmembrane region" description="Helical" evidence="14">
    <location>
        <begin position="332"/>
        <end position="356"/>
    </location>
</feature>
<evidence type="ECO:0000256" key="14">
    <source>
        <dbReference type="SAM" id="Phobius"/>
    </source>
</evidence>
<keyword evidence="10 14" id="KW-1133">Transmembrane helix</keyword>
<dbReference type="Gene3D" id="1.10.510.10">
    <property type="entry name" value="Transferase(Phosphotransferase) domain 1"/>
    <property type="match status" value="1"/>
</dbReference>
<dbReference type="GO" id="GO:0016020">
    <property type="term" value="C:membrane"/>
    <property type="evidence" value="ECO:0007669"/>
    <property type="project" value="UniProtKB-SubCell"/>
</dbReference>
<evidence type="ECO:0000256" key="4">
    <source>
        <dbReference type="ARBA" id="ARBA00022692"/>
    </source>
</evidence>
<keyword evidence="12" id="KW-0675">Receptor</keyword>
<gene>
    <name evidence="17" type="ORF">ZIOFF_064077</name>
</gene>
<keyword evidence="11 14" id="KW-0472">Membrane</keyword>
<evidence type="ECO:0000259" key="16">
    <source>
        <dbReference type="PROSITE" id="PS51473"/>
    </source>
</evidence>
<feature type="domain" description="Gnk2-homologous" evidence="16">
    <location>
        <begin position="199"/>
        <end position="298"/>
    </location>
</feature>
<dbReference type="PROSITE" id="PS51473">
    <property type="entry name" value="GNK2"/>
    <property type="match status" value="2"/>
</dbReference>
<evidence type="ECO:0000256" key="7">
    <source>
        <dbReference type="ARBA" id="ARBA00022741"/>
    </source>
</evidence>
<name>A0A8J5EEW1_ZINOF</name>
<keyword evidence="7" id="KW-0547">Nucleotide-binding</keyword>
<keyword evidence="3" id="KW-0808">Transferase</keyword>
<dbReference type="Pfam" id="PF07714">
    <property type="entry name" value="PK_Tyr_Ser-Thr"/>
    <property type="match status" value="1"/>
</dbReference>
<dbReference type="GO" id="GO:0004674">
    <property type="term" value="F:protein serine/threonine kinase activity"/>
    <property type="evidence" value="ECO:0007669"/>
    <property type="project" value="UniProtKB-KW"/>
</dbReference>
<keyword evidence="18" id="KW-1185">Reference proteome</keyword>
<comment type="subcellular location">
    <subcellularLocation>
        <location evidence="1">Membrane</location>
        <topology evidence="1">Single-pass membrane protein</topology>
    </subcellularLocation>
</comment>
<comment type="caution">
    <text evidence="17">The sequence shown here is derived from an EMBL/GenBank/DDBJ whole genome shotgun (WGS) entry which is preliminary data.</text>
</comment>
<dbReference type="Proteomes" id="UP000734854">
    <property type="component" value="Unassembled WGS sequence"/>
</dbReference>
<keyword evidence="4 14" id="KW-0812">Transmembrane</keyword>
<dbReference type="InterPro" id="IPR052059">
    <property type="entry name" value="CR_Ser/Thr_kinase"/>
</dbReference>
<evidence type="ECO:0000256" key="2">
    <source>
        <dbReference type="ARBA" id="ARBA00022527"/>
    </source>
</evidence>
<dbReference type="SUPFAM" id="SSF56112">
    <property type="entry name" value="Protein kinase-like (PK-like)"/>
    <property type="match status" value="1"/>
</dbReference>
<feature type="domain" description="Protein kinase" evidence="15">
    <location>
        <begin position="394"/>
        <end position="701"/>
    </location>
</feature>
<dbReference type="InterPro" id="IPR001245">
    <property type="entry name" value="Ser-Thr/Tyr_kinase_cat_dom"/>
</dbReference>
<evidence type="ECO:0000313" key="18">
    <source>
        <dbReference type="Proteomes" id="UP000734854"/>
    </source>
</evidence>
<evidence type="ECO:0000256" key="12">
    <source>
        <dbReference type="ARBA" id="ARBA00023170"/>
    </source>
</evidence>
<evidence type="ECO:0000256" key="8">
    <source>
        <dbReference type="ARBA" id="ARBA00022777"/>
    </source>
</evidence>
<evidence type="ECO:0000256" key="11">
    <source>
        <dbReference type="ARBA" id="ARBA00023136"/>
    </source>
</evidence>
<dbReference type="AlphaFoldDB" id="A0A8J5EEW1"/>
<keyword evidence="2" id="KW-0723">Serine/threonine-protein kinase</keyword>
<protein>
    <recommendedName>
        <fullName evidence="19">Cysteine-rich receptor-like protein kinase 2</fullName>
    </recommendedName>
</protein>
<dbReference type="CDD" id="cd14066">
    <property type="entry name" value="STKc_IRAK"/>
    <property type="match status" value="1"/>
</dbReference>
<evidence type="ECO:0000313" key="17">
    <source>
        <dbReference type="EMBL" id="KAG6474862.1"/>
    </source>
</evidence>
<proteinExistence type="predicted"/>
<dbReference type="PROSITE" id="PS50011">
    <property type="entry name" value="PROTEIN_KINASE_DOM"/>
    <property type="match status" value="1"/>
</dbReference>
<evidence type="ECO:0000256" key="5">
    <source>
        <dbReference type="ARBA" id="ARBA00022729"/>
    </source>
</evidence>
<feature type="transmembrane region" description="Helical" evidence="14">
    <location>
        <begin position="62"/>
        <end position="79"/>
    </location>
</feature>
<keyword evidence="13" id="KW-0325">Glycoprotein</keyword>
<feature type="domain" description="Gnk2-homologous" evidence="16">
    <location>
        <begin position="88"/>
        <end position="195"/>
    </location>
</feature>
<evidence type="ECO:0008006" key="19">
    <source>
        <dbReference type="Google" id="ProtNLM"/>
    </source>
</evidence>
<reference evidence="17 18" key="1">
    <citation type="submission" date="2020-08" db="EMBL/GenBank/DDBJ databases">
        <title>Plant Genome Project.</title>
        <authorList>
            <person name="Zhang R.-G."/>
        </authorList>
    </citation>
    <scope>NUCLEOTIDE SEQUENCE [LARGE SCALE GENOMIC DNA]</scope>
    <source>
        <tissue evidence="17">Rhizome</tissue>
    </source>
</reference>
<evidence type="ECO:0000259" key="15">
    <source>
        <dbReference type="PROSITE" id="PS50011"/>
    </source>
</evidence>
<dbReference type="InterPro" id="IPR000719">
    <property type="entry name" value="Prot_kinase_dom"/>
</dbReference>
<dbReference type="EMBL" id="JACMSC010000018">
    <property type="protein sequence ID" value="KAG6474862.1"/>
    <property type="molecule type" value="Genomic_DNA"/>
</dbReference>
<evidence type="ECO:0000256" key="10">
    <source>
        <dbReference type="ARBA" id="ARBA00022989"/>
    </source>
</evidence>
<dbReference type="PROSITE" id="PS00108">
    <property type="entry name" value="PROTEIN_KINASE_ST"/>
    <property type="match status" value="1"/>
</dbReference>
<evidence type="ECO:0000256" key="3">
    <source>
        <dbReference type="ARBA" id="ARBA00022679"/>
    </source>
</evidence>
<keyword evidence="5" id="KW-0732">Signal</keyword>
<keyword evidence="8" id="KW-0418">Kinase</keyword>